<evidence type="ECO:0000256" key="4">
    <source>
        <dbReference type="ARBA" id="ARBA00023163"/>
    </source>
</evidence>
<dbReference type="InterPro" id="IPR036388">
    <property type="entry name" value="WH-like_DNA-bd_sf"/>
</dbReference>
<dbReference type="InterPro" id="IPR013324">
    <property type="entry name" value="RNA_pol_sigma_r3/r4-like"/>
</dbReference>
<dbReference type="PROSITE" id="PS00622">
    <property type="entry name" value="HTH_LUXR_1"/>
    <property type="match status" value="1"/>
</dbReference>
<dbReference type="EMBL" id="FN538970">
    <property type="protein sequence ID" value="CBA66560.1"/>
    <property type="molecule type" value="Genomic_DNA"/>
</dbReference>
<dbReference type="KEGG" id="cdc:CD196_3242"/>
<dbReference type="InterPro" id="IPR014284">
    <property type="entry name" value="RNA_pol_sigma-70_dom"/>
</dbReference>
<evidence type="ECO:0000256" key="2">
    <source>
        <dbReference type="ARBA" id="ARBA00023015"/>
    </source>
</evidence>
<evidence type="ECO:0000313" key="8">
    <source>
        <dbReference type="Proteomes" id="UP000002068"/>
    </source>
</evidence>
<dbReference type="Proteomes" id="UP000002068">
    <property type="component" value="Chromosome"/>
</dbReference>
<protein>
    <recommendedName>
        <fullName evidence="6">HTH luxR-type domain-containing protein</fullName>
    </recommendedName>
</protein>
<dbReference type="GO" id="GO:0006352">
    <property type="term" value="P:DNA-templated transcription initiation"/>
    <property type="evidence" value="ECO:0007669"/>
    <property type="project" value="InterPro"/>
</dbReference>
<dbReference type="SUPFAM" id="SSF88659">
    <property type="entry name" value="Sigma3 and sigma4 domains of RNA polymerase sigma factors"/>
    <property type="match status" value="1"/>
</dbReference>
<dbReference type="RefSeq" id="WP_009888255.1">
    <property type="nucleotide sequence ID" value="NC_013315.1"/>
</dbReference>
<comment type="similarity">
    <text evidence="1">Belongs to the sigma-70 factor family. ECF subfamily.</text>
</comment>
<gene>
    <name evidence="7" type="ordered locus">CD196_3242</name>
</gene>
<evidence type="ECO:0000256" key="3">
    <source>
        <dbReference type="ARBA" id="ARBA00023082"/>
    </source>
</evidence>
<proteinExistence type="inferred from homology"/>
<dbReference type="InterPro" id="IPR007627">
    <property type="entry name" value="RNA_pol_sigma70_r2"/>
</dbReference>
<sequence length="180" mass="21433">MLIYLAILELEEDKIKFEKVYEKYRQIMFYVANKILKDDHLSEDAVHNAFLRIIKNIDKIDEVDSPRTKAFIVIIVERIAIDFYRKRKREKVSDIEEEYKNREINFSIEDKVCESNLAIALAKLNESYFQVLSLKFQYGFSNKEIANALNLGEENVYKRIQRARKKLKEILEEMEVGNIE</sequence>
<dbReference type="InterPro" id="IPR039425">
    <property type="entry name" value="RNA_pol_sigma-70-like"/>
</dbReference>
<keyword evidence="3" id="KW-0731">Sigma factor</keyword>
<evidence type="ECO:0000256" key="5">
    <source>
        <dbReference type="SAM" id="Coils"/>
    </source>
</evidence>
<evidence type="ECO:0000259" key="6">
    <source>
        <dbReference type="PROSITE" id="PS00622"/>
    </source>
</evidence>
<dbReference type="NCBIfam" id="TIGR02937">
    <property type="entry name" value="sigma70-ECF"/>
    <property type="match status" value="1"/>
</dbReference>
<accession>A0A0H3N6T2</accession>
<dbReference type="SUPFAM" id="SSF88946">
    <property type="entry name" value="Sigma2 domain of RNA polymerase sigma factors"/>
    <property type="match status" value="1"/>
</dbReference>
<name>A0A0H3N6T2_CLODC</name>
<keyword evidence="4" id="KW-0804">Transcription</keyword>
<dbReference type="Pfam" id="PF04542">
    <property type="entry name" value="Sigma70_r2"/>
    <property type="match status" value="1"/>
</dbReference>
<dbReference type="PANTHER" id="PTHR43133:SF60">
    <property type="entry name" value="RNA POLYMERASE SIGMA FACTOR SIGV"/>
    <property type="match status" value="1"/>
</dbReference>
<dbReference type="InterPro" id="IPR013325">
    <property type="entry name" value="RNA_pol_sigma_r2"/>
</dbReference>
<keyword evidence="5" id="KW-0175">Coiled coil</keyword>
<dbReference type="Gene3D" id="1.10.10.10">
    <property type="entry name" value="Winged helix-like DNA-binding domain superfamily/Winged helix DNA-binding domain"/>
    <property type="match status" value="1"/>
</dbReference>
<feature type="domain" description="HTH luxR-type" evidence="6">
    <location>
        <begin position="139"/>
        <end position="166"/>
    </location>
</feature>
<dbReference type="InterPro" id="IPR000792">
    <property type="entry name" value="Tscrpt_reg_LuxR_C"/>
</dbReference>
<dbReference type="PANTHER" id="PTHR43133">
    <property type="entry name" value="RNA POLYMERASE ECF-TYPE SIGMA FACTO"/>
    <property type="match status" value="1"/>
</dbReference>
<keyword evidence="2" id="KW-0805">Transcription regulation</keyword>
<evidence type="ECO:0000313" key="7">
    <source>
        <dbReference type="EMBL" id="CBA66560.1"/>
    </source>
</evidence>
<dbReference type="Pfam" id="PF08281">
    <property type="entry name" value="Sigma70_r4_2"/>
    <property type="match status" value="1"/>
</dbReference>
<dbReference type="AlphaFoldDB" id="A0A0H3N6T2"/>
<dbReference type="HOGENOM" id="CLU_047691_3_2_9"/>
<feature type="coiled-coil region" evidence="5">
    <location>
        <begin position="153"/>
        <end position="180"/>
    </location>
</feature>
<organism evidence="7 8">
    <name type="scientific">Clostridioides difficile (strain CD196)</name>
    <name type="common">Peptoclostridium difficile</name>
    <dbReference type="NCBI Taxonomy" id="645462"/>
    <lineage>
        <taxon>Bacteria</taxon>
        <taxon>Bacillati</taxon>
        <taxon>Bacillota</taxon>
        <taxon>Clostridia</taxon>
        <taxon>Peptostreptococcales</taxon>
        <taxon>Peptostreptococcaceae</taxon>
        <taxon>Clostridioides</taxon>
    </lineage>
</organism>
<dbReference type="GO" id="GO:0003677">
    <property type="term" value="F:DNA binding"/>
    <property type="evidence" value="ECO:0007669"/>
    <property type="project" value="InterPro"/>
</dbReference>
<evidence type="ECO:0000256" key="1">
    <source>
        <dbReference type="ARBA" id="ARBA00010641"/>
    </source>
</evidence>
<dbReference type="CDD" id="cd06171">
    <property type="entry name" value="Sigma70_r4"/>
    <property type="match status" value="1"/>
</dbReference>
<reference evidence="7 8" key="1">
    <citation type="journal article" date="2009" name="Genome Biol.">
        <title>Comparative genome and phenotypic analysis of Clostridium difficile 027 strains provides insight into the evolution of a hypervirulent bacterium.</title>
        <authorList>
            <person name="Stabler R.A."/>
            <person name="He M."/>
            <person name="Dawson L."/>
            <person name="Martin M."/>
            <person name="Valiente E."/>
            <person name="Corton C."/>
            <person name="Lawley T.D."/>
            <person name="Sebaihia M."/>
            <person name="Quail M.A."/>
            <person name="Rose G."/>
            <person name="Gerding D.N."/>
            <person name="Gibert M."/>
            <person name="Popoff M.R."/>
            <person name="Parkhill J."/>
            <person name="Dougan G."/>
            <person name="Wren B.W."/>
        </authorList>
    </citation>
    <scope>NUCLEOTIDE SEQUENCE [LARGE SCALE GENOMIC DNA]</scope>
    <source>
        <strain evidence="7 8">CD196</strain>
    </source>
</reference>
<dbReference type="InterPro" id="IPR013249">
    <property type="entry name" value="RNA_pol_sigma70_r4_t2"/>
</dbReference>
<dbReference type="Gene3D" id="1.10.1740.10">
    <property type="match status" value="1"/>
</dbReference>
<dbReference type="GO" id="GO:0016987">
    <property type="term" value="F:sigma factor activity"/>
    <property type="evidence" value="ECO:0007669"/>
    <property type="project" value="UniProtKB-KW"/>
</dbReference>